<keyword evidence="8" id="KW-0812">Transmembrane</keyword>
<proteinExistence type="inferred from homology"/>
<comment type="catalytic activity">
    <reaction evidence="7">
        <text>an acyl-CoA + a 1,2-diacyl-sn-glycerol = a triacyl-sn-glycerol + CoA</text>
        <dbReference type="Rhea" id="RHEA:10868"/>
        <dbReference type="ChEBI" id="CHEBI:17815"/>
        <dbReference type="ChEBI" id="CHEBI:57287"/>
        <dbReference type="ChEBI" id="CHEBI:58342"/>
        <dbReference type="ChEBI" id="CHEBI:64615"/>
        <dbReference type="EC" id="2.3.1.20"/>
    </reaction>
</comment>
<organism evidence="11 12">
    <name type="scientific">Folsomia candida</name>
    <name type="common">Springtail</name>
    <dbReference type="NCBI Taxonomy" id="158441"/>
    <lineage>
        <taxon>Eukaryota</taxon>
        <taxon>Metazoa</taxon>
        <taxon>Ecdysozoa</taxon>
        <taxon>Arthropoda</taxon>
        <taxon>Hexapoda</taxon>
        <taxon>Collembola</taxon>
        <taxon>Entomobryomorpha</taxon>
        <taxon>Isotomoidea</taxon>
        <taxon>Isotomidae</taxon>
        <taxon>Proisotominae</taxon>
        <taxon>Folsomia</taxon>
    </lineage>
</organism>
<comment type="pathway">
    <text evidence="2">Lipid metabolism.</text>
</comment>
<dbReference type="PANTHER" id="PTHR31650">
    <property type="entry name" value="O-ACYLTRANSFERASE (WSD1-LIKE) FAMILY PROTEIN"/>
    <property type="match status" value="1"/>
</dbReference>
<evidence type="ECO:0000256" key="5">
    <source>
        <dbReference type="ARBA" id="ARBA00024360"/>
    </source>
</evidence>
<reference evidence="11 12" key="1">
    <citation type="submission" date="2015-12" db="EMBL/GenBank/DDBJ databases">
        <title>The genome of Folsomia candida.</title>
        <authorList>
            <person name="Faddeeva A."/>
            <person name="Derks M.F."/>
            <person name="Anvar Y."/>
            <person name="Smit S."/>
            <person name="Van Straalen N."/>
            <person name="Roelofs D."/>
        </authorList>
    </citation>
    <scope>NUCLEOTIDE SEQUENCE [LARGE SCALE GENOMIC DNA]</scope>
    <source>
        <strain evidence="11 12">VU population</strain>
        <tissue evidence="11">Whole body</tissue>
    </source>
</reference>
<evidence type="ECO:0000313" key="12">
    <source>
        <dbReference type="Proteomes" id="UP000198287"/>
    </source>
</evidence>
<keyword evidence="8" id="KW-1133">Transmembrane helix</keyword>
<dbReference type="EMBL" id="LNIX01000007">
    <property type="protein sequence ID" value="OXA51350.1"/>
    <property type="molecule type" value="Genomic_DNA"/>
</dbReference>
<gene>
    <name evidence="11" type="ORF">Fcan01_13559</name>
</gene>
<evidence type="ECO:0000256" key="7">
    <source>
        <dbReference type="ARBA" id="ARBA00048109"/>
    </source>
</evidence>
<comment type="pathway">
    <text evidence="1">Glycerolipid metabolism; triacylglycerol biosynthesis.</text>
</comment>
<evidence type="ECO:0000313" key="11">
    <source>
        <dbReference type="EMBL" id="OXA51350.1"/>
    </source>
</evidence>
<dbReference type="Proteomes" id="UP000198287">
    <property type="component" value="Unassembled WGS sequence"/>
</dbReference>
<dbReference type="Pfam" id="PF03007">
    <property type="entry name" value="WS_DGAT_cat"/>
    <property type="match status" value="1"/>
</dbReference>
<dbReference type="GO" id="GO:0005886">
    <property type="term" value="C:plasma membrane"/>
    <property type="evidence" value="ECO:0007669"/>
    <property type="project" value="TreeGrafter"/>
</dbReference>
<dbReference type="InterPro" id="IPR004255">
    <property type="entry name" value="O-acyltransferase_WSD1_N"/>
</dbReference>
<feature type="domain" description="O-acyltransferase WSD1-like N-terminal" evidence="9">
    <location>
        <begin position="155"/>
        <end position="266"/>
    </location>
</feature>
<dbReference type="UniPathway" id="UPA00282"/>
<comment type="caution">
    <text evidence="11">The sequence shown here is derived from an EMBL/GenBank/DDBJ whole genome shotgun (WGS) entry which is preliminary data.</text>
</comment>
<evidence type="ECO:0000259" key="10">
    <source>
        <dbReference type="Pfam" id="PF06974"/>
    </source>
</evidence>
<evidence type="ECO:0000256" key="1">
    <source>
        <dbReference type="ARBA" id="ARBA00004771"/>
    </source>
</evidence>
<accession>A0A226E244</accession>
<keyword evidence="4" id="KW-0012">Acyltransferase</keyword>
<evidence type="ECO:0000256" key="8">
    <source>
        <dbReference type="SAM" id="Phobius"/>
    </source>
</evidence>
<feature type="domain" description="O-acyltransferase WSD1 C-terminal" evidence="10">
    <location>
        <begin position="385"/>
        <end position="508"/>
    </location>
</feature>
<evidence type="ECO:0000256" key="6">
    <source>
        <dbReference type="ARBA" id="ARBA00047604"/>
    </source>
</evidence>
<dbReference type="PANTHER" id="PTHR31650:SF1">
    <property type="entry name" value="WAX ESTER SYNTHASE_DIACYLGLYCEROL ACYLTRANSFERASE 4-RELATED"/>
    <property type="match status" value="1"/>
</dbReference>
<protein>
    <submittedName>
        <fullName evidence="11">Uncharacterized protein</fullName>
    </submittedName>
</protein>
<dbReference type="InterPro" id="IPR009721">
    <property type="entry name" value="O-acyltransferase_WSD1_C"/>
</dbReference>
<keyword evidence="3" id="KW-0808">Transferase</keyword>
<dbReference type="Pfam" id="PF06974">
    <property type="entry name" value="WS_DGAT_C"/>
    <property type="match status" value="1"/>
</dbReference>
<dbReference type="OrthoDB" id="619536at2759"/>
<comment type="catalytic activity">
    <reaction evidence="6">
        <text>a long chain fatty alcohol + a fatty acyl-CoA = a long-chain alcohol wax ester + CoA</text>
        <dbReference type="Rhea" id="RHEA:38443"/>
        <dbReference type="ChEBI" id="CHEBI:17135"/>
        <dbReference type="ChEBI" id="CHEBI:57287"/>
        <dbReference type="ChEBI" id="CHEBI:77636"/>
        <dbReference type="ChEBI" id="CHEBI:235323"/>
        <dbReference type="EC" id="2.3.1.75"/>
    </reaction>
</comment>
<comment type="similarity">
    <text evidence="5">In the N-terminal section; belongs to the long-chain O-acyltransferase family.</text>
</comment>
<dbReference type="OMA" id="ESEHGEM"/>
<evidence type="ECO:0000256" key="4">
    <source>
        <dbReference type="ARBA" id="ARBA00023315"/>
    </source>
</evidence>
<evidence type="ECO:0000259" key="9">
    <source>
        <dbReference type="Pfam" id="PF03007"/>
    </source>
</evidence>
<evidence type="ECO:0000256" key="2">
    <source>
        <dbReference type="ARBA" id="ARBA00005189"/>
    </source>
</evidence>
<evidence type="ECO:0000256" key="3">
    <source>
        <dbReference type="ARBA" id="ARBA00022679"/>
    </source>
</evidence>
<sequence>MFYELIRTMQCGQFHGRRSTNEMASSIQFKILKIFLAFLALVVGIFLLALNSPVYLFRCFVRKIAPNCRPDLGDMLTSGSTIFAIDDMHGKTKCNVVVGFELDGILKLGQLQKLFYNNVICATVAGGRTTPNCGLPRLKFPELRQYIEPWMGFLFFKEDTNFDLNRHIILHNSYYSDSQTPSPIDLDELKVIFLNKSWERRKPLWELVLADHDDRGKNGRSYMFLRFHHSLGDGFAFLNVVAALCGSQILGEKMPRPASLPPPRRSLTSKIVFPFRLAYDFVGTQLLSYKMNKSWPMRPVRLHDEKSLVSTGKFFPLDRVKRIKNHFGISFTSVIFAAYAGVLRDKMITDKIGTRSGDDEDYSLPDYAICFSVLPVLSHSSQLRNEMAGSHVLLPVGEKDALRRLQYCEKAYQRIKTSTMAVLHGLTVQMLGLHFTSVLRPIMSCVTCPTAISNFPTGPSYVSIGGTRLTGVTFGAGLQRGQTGLALAIVSYGENMCISVVGDHNVVGRDELVRLSDGVVDHIDKLHDLIK</sequence>
<keyword evidence="12" id="KW-1185">Reference proteome</keyword>
<name>A0A226E244_FOLCA</name>
<dbReference type="AlphaFoldDB" id="A0A226E244"/>
<dbReference type="GO" id="GO:0019432">
    <property type="term" value="P:triglyceride biosynthetic process"/>
    <property type="evidence" value="ECO:0007669"/>
    <property type="project" value="UniProtKB-UniPathway"/>
</dbReference>
<dbReference type="GO" id="GO:0047196">
    <property type="term" value="F:long-chain-alcohol O-fatty-acyltransferase activity"/>
    <property type="evidence" value="ECO:0007669"/>
    <property type="project" value="UniProtKB-EC"/>
</dbReference>
<feature type="transmembrane region" description="Helical" evidence="8">
    <location>
        <begin position="34"/>
        <end position="57"/>
    </location>
</feature>
<keyword evidence="8" id="KW-0472">Membrane</keyword>
<dbReference type="InterPro" id="IPR045034">
    <property type="entry name" value="O-acyltransferase_WSD1-like"/>
</dbReference>
<dbReference type="GO" id="GO:0004144">
    <property type="term" value="F:diacylglycerol O-acyltransferase activity"/>
    <property type="evidence" value="ECO:0007669"/>
    <property type="project" value="UniProtKB-EC"/>
</dbReference>